<proteinExistence type="inferred from homology"/>
<keyword evidence="7 21" id="KW-0808">Transferase</keyword>
<dbReference type="EC" id="4.2.1.10" evidence="21"/>
<dbReference type="HAMAP" id="MF_00210">
    <property type="entry name" value="EPSP_synth"/>
    <property type="match status" value="1"/>
</dbReference>
<dbReference type="FunFam" id="3.40.50.300:FF:001256">
    <property type="entry name" value="Pentafunctional AROM polypeptide"/>
    <property type="match status" value="1"/>
</dbReference>
<dbReference type="Proteomes" id="UP000186594">
    <property type="component" value="Unassembled WGS sequence"/>
</dbReference>
<dbReference type="FunFam" id="3.20.20.70:FF:000135">
    <property type="entry name" value="Pentafunctional AROM polypeptide"/>
    <property type="match status" value="1"/>
</dbReference>
<feature type="binding site" evidence="21">
    <location>
        <position position="207"/>
    </location>
    <ligand>
        <name>NAD(+)</name>
        <dbReference type="ChEBI" id="CHEBI:57540"/>
    </ligand>
</feature>
<accession>A0A1U7LT92</accession>
<feature type="binding site" evidence="21">
    <location>
        <position position="240"/>
    </location>
    <ligand>
        <name>Zn(2+)</name>
        <dbReference type="ChEBI" id="CHEBI:29105"/>
        <note>catalytic</note>
    </ligand>
</feature>
<dbReference type="OMA" id="SWANMSW"/>
<dbReference type="GO" id="GO:0046872">
    <property type="term" value="F:metal ion binding"/>
    <property type="evidence" value="ECO:0007669"/>
    <property type="project" value="UniProtKB-UniRule"/>
</dbReference>
<dbReference type="HAMAP" id="MF_00109">
    <property type="entry name" value="Shikimate_kinase"/>
    <property type="match status" value="1"/>
</dbReference>
<dbReference type="Pfam" id="PF08501">
    <property type="entry name" value="Shikimate_dh_N"/>
    <property type="match status" value="1"/>
</dbReference>
<dbReference type="UniPathway" id="UPA00053">
    <property type="reaction ID" value="UER00085"/>
</dbReference>
<comment type="similarity">
    <text evidence="21 22">In the C-terminal section; belongs to the shikimate dehydrogenase family.</text>
</comment>
<dbReference type="InterPro" id="IPR036291">
    <property type="entry name" value="NAD(P)-bd_dom_sf"/>
</dbReference>
<dbReference type="SUPFAM" id="SSF53223">
    <property type="entry name" value="Aminoacid dehydrogenase-like, N-terminal domain"/>
    <property type="match status" value="1"/>
</dbReference>
<dbReference type="PRINTS" id="PR01100">
    <property type="entry name" value="SHIKIMTKNASE"/>
</dbReference>
<dbReference type="InterPro" id="IPR013785">
    <property type="entry name" value="Aldolase_TIM"/>
</dbReference>
<dbReference type="InterPro" id="IPR046346">
    <property type="entry name" value="Aminoacid_DH-like_N_sf"/>
</dbReference>
<dbReference type="SUPFAM" id="SSF51569">
    <property type="entry name" value="Aldolase"/>
    <property type="match status" value="1"/>
</dbReference>
<dbReference type="PIRSF" id="PIRSF000514">
    <property type="entry name" value="Pentafunct_AroM"/>
    <property type="match status" value="1"/>
</dbReference>
<dbReference type="SUPFAM" id="SSF55205">
    <property type="entry name" value="EPT/RTPC-like"/>
    <property type="match status" value="1"/>
</dbReference>
<comment type="similarity">
    <text evidence="22">In the N-terminal section; belongs to the dehydroquinate synthase family.</text>
</comment>
<feature type="binding site" evidence="21">
    <location>
        <position position="389"/>
    </location>
    <ligand>
        <name>7-phospho-2-dehydro-3-deoxy-D-arabino-heptonate</name>
        <dbReference type="ChEBI" id="CHEBI:58394"/>
    </ligand>
</feature>
<keyword evidence="29" id="KW-1185">Reference proteome</keyword>
<feature type="binding site" evidence="21">
    <location>
        <position position="304"/>
    </location>
    <ligand>
        <name>7-phospho-2-dehydro-3-deoxy-D-arabino-heptonate</name>
        <dbReference type="ChEBI" id="CHEBI:58394"/>
    </ligand>
</feature>
<organism evidence="28 29">
    <name type="scientific">Neolecta irregularis (strain DAH-3)</name>
    <dbReference type="NCBI Taxonomy" id="1198029"/>
    <lineage>
        <taxon>Eukaryota</taxon>
        <taxon>Fungi</taxon>
        <taxon>Dikarya</taxon>
        <taxon>Ascomycota</taxon>
        <taxon>Taphrinomycotina</taxon>
        <taxon>Neolectales</taxon>
        <taxon>Neolectaceae</taxon>
        <taxon>Neolecta</taxon>
    </lineage>
</organism>
<evidence type="ECO:0000256" key="9">
    <source>
        <dbReference type="ARBA" id="ARBA00022741"/>
    </source>
</evidence>
<dbReference type="InterPro" id="IPR036968">
    <property type="entry name" value="Enolpyruvate_Tfrase_sf"/>
</dbReference>
<sequence>MNFFRSESACRLSGTELHSYLNIRITQPFCCSSIFQKDSQNLGVLIMTVDIDIDFIEILGTNNIRVGYRLFDYIAKDVLENIQSSTYVVITDSNITHLYLEDFCNTFAQESLKKAEPPRLLSYIIPPGEISKSRSIKAEIEDWLLSNTCTRDTVIFAMGGGVIGDLIGFVAATFMRGIRFIQIPTTLLAMVDSSIGGKTAIDTDLGKNLIGAFWQPQRTYVDLRVLETLPEREFINGMAEVIKTAAIWNESDFLKLEKNADRIISAISKKESGKFVQPSIMVKAYVVSADEREGGLRNLLNFGHSIGHAYEAILTPEILHGECVSIGMIAEAQLARSLGVLSTEAVSRLKKCLESYKLPVTLEDKIIKVRSRSRECPVHRLISIMGVDKKNDGAKKKIVLLAGIGRTFEKKASNVADVDIKRILDSNLIIGTCTKSLPEHVTVVPPGSKSISNRTLVLAALGKGSCRIRNLLHSDDTQYMLTALEQLGAATFEWEEGETVLVVNGRGGSMKTPPGPLYLGNAGTAARFLTTICNLVKVGAIPDEKVVITGNDRMKQRPIGPLVDALRENRCSIVYKGSEGSLPLEIVAGRGLQGGTIELQATISSQYVSSILMCAPYAMESVTLSLVGGEPISQTYIDMTIAMMVSFGVHVKTSSTKPFTYLIPRGCYVNPKVYTVESDASSATYPLAMAAIMGTKCTIPNIGSESLQGDARFAVEVLRPMGCKVIQTGHTTQVQGPPRGTLKPLSSVDMEPMTDAFLSASILAAVAQSTTGDTNITNITGIANQRVKESNRITAMIDELEKFGVFASELSDGISIEGCDINNIHAPRNGVFSYDDHRVAMSFSVLASAIPEPVIILDKKCVEKTWPTWWECLRSTFKVPIQAAGEIAVPSFSSPPTKNGDKSIFLIGMRGAGKTTCGIIAAEIFNWKFVDMDQVFESELGNLRDFVNTEGWETFRSKEIEILKRYSKSHAEGYIISCGGGIVEKPETRQLFSDYNKNGGLVVHIHRDIEQIVRYLESDVKRPMYGEDIRKVWSRRKEWYDECSNYQFYTPVGVQLNLNSLRSSLTRFFQFITGKSDVHDRIVRKQKSYFLSLTFPEVFSDIEFEQELDGCDAVELRVDLLSEASHPFKIPSIEYVAEQLAILQTKTFLPIIFTIRTIDQGGKFPLKKHSLAFELIQSALRWGVEYIDVEITWPDSMIHQILEMKGNSKIIASWHSLEHPISPQKFGWEEKFRHAAQFGDIVKLVGTAGSIHENFQLEEFRTNYSKKLSKPIILINMGSLGQLSRIMNSTLTPVTHSGLPVKAAPGQLTIVEINKGLNLLGILPRKTFYLFGRGIGHSKSPILHNTLFSGLGLPHRFELCDLPMAESLQDAIRGDFGGAAVTIPYKLDVIKYMGHLSDEARIIGAVNTIIPIKESGKRVLYGDNTDWIGIKRALLRNTSIILQNAPGVIIGAGGTCRAALFAYRDLGVSPVYIVNRTESNILKIKEDFSMMEIIALTSVEQIRSVKPQSIVSTVPANVDMASNVYEVVDQILSESTGVLLEMAYKPKITPMMHLAETKGWKTIEGLNALVEQGMEQFKLWTGFNPSVKVAYEAVKD</sequence>
<keyword evidence="10 21" id="KW-0418">Kinase</keyword>
<evidence type="ECO:0000256" key="7">
    <source>
        <dbReference type="ARBA" id="ARBA00022679"/>
    </source>
</evidence>
<dbReference type="GO" id="GO:0003855">
    <property type="term" value="F:3-dehydroquinate dehydratase activity"/>
    <property type="evidence" value="ECO:0007669"/>
    <property type="project" value="UniProtKB-UniRule"/>
</dbReference>
<keyword evidence="17 21" id="KW-0511">Multifunctional enzyme</keyword>
<comment type="cofactor">
    <cofactor evidence="21 22">
        <name>Zn(2+)</name>
        <dbReference type="ChEBI" id="CHEBI:29105"/>
    </cofactor>
    <text evidence="21 22">Binds 2 Zn(2+) ions per subunit.</text>
</comment>
<keyword evidence="15 21" id="KW-0057">Aromatic amino acid biosynthesis</keyword>
<comment type="pathway">
    <text evidence="2 21 22">Metabolic intermediate biosynthesis; chorismate biosynthesis; chorismate from D-erythrose 4-phosphate and phosphoenolpyruvate: step 6/7.</text>
</comment>
<feature type="domain" description="Enolpyruvate transferase" evidence="23">
    <location>
        <begin position="442"/>
        <end position="872"/>
    </location>
</feature>
<feature type="binding site" evidence="21">
    <location>
        <begin position="185"/>
        <end position="186"/>
    </location>
    <ligand>
        <name>NAD(+)</name>
        <dbReference type="ChEBI" id="CHEBI:57540"/>
    </ligand>
</feature>
<dbReference type="Gene3D" id="3.40.50.720">
    <property type="entry name" value="NAD(P)-binding Rossmann-like Domain"/>
    <property type="match status" value="1"/>
</dbReference>
<keyword evidence="5 21" id="KW-0963">Cytoplasm</keyword>
<evidence type="ECO:0000259" key="23">
    <source>
        <dbReference type="Pfam" id="PF00275"/>
    </source>
</evidence>
<comment type="function">
    <text evidence="20 21 22">The AROM polypeptide catalyzes 5 consecutive enzymatic reactions in prechorismate polyaromatic amino acid biosynthesis.</text>
</comment>
<dbReference type="Gene3D" id="3.40.50.300">
    <property type="entry name" value="P-loop containing nucleotide triphosphate hydrolases"/>
    <property type="match status" value="1"/>
</dbReference>
<evidence type="ECO:0000256" key="14">
    <source>
        <dbReference type="ARBA" id="ARBA00023002"/>
    </source>
</evidence>
<dbReference type="Gene3D" id="3.20.20.70">
    <property type="entry name" value="Aldolase class I"/>
    <property type="match status" value="1"/>
</dbReference>
<comment type="catalytic activity">
    <reaction evidence="18">
        <text>3-phosphoshikimate + phosphoenolpyruvate = 5-O-(1-carboxyvinyl)-3-phosphoshikimate + phosphate</text>
        <dbReference type="Rhea" id="RHEA:21256"/>
        <dbReference type="ChEBI" id="CHEBI:43474"/>
        <dbReference type="ChEBI" id="CHEBI:57701"/>
        <dbReference type="ChEBI" id="CHEBI:58702"/>
        <dbReference type="ChEBI" id="CHEBI:145989"/>
        <dbReference type="EC" id="2.5.1.19"/>
    </reaction>
    <physiologicalReaction direction="left-to-right" evidence="18">
        <dbReference type="Rhea" id="RHEA:21257"/>
    </physiologicalReaction>
</comment>
<keyword evidence="12 21" id="KW-0067">ATP-binding</keyword>
<dbReference type="SUPFAM" id="SSF51735">
    <property type="entry name" value="NAD(P)-binding Rossmann-fold domains"/>
    <property type="match status" value="1"/>
</dbReference>
<dbReference type="InterPro" id="IPR000623">
    <property type="entry name" value="Shikimate_kinase/TSH1"/>
</dbReference>
<keyword evidence="8 21" id="KW-0479">Metal-binding</keyword>
<feature type="region of interest" description="3-dehydroquinate synthase" evidence="21">
    <location>
        <begin position="1"/>
        <end position="417"/>
    </location>
</feature>
<dbReference type="CDD" id="cd01556">
    <property type="entry name" value="EPSP_synthase"/>
    <property type="match status" value="1"/>
</dbReference>
<comment type="subcellular location">
    <subcellularLocation>
        <location evidence="1 21 22">Cytoplasm</location>
    </subcellularLocation>
</comment>
<dbReference type="CDD" id="cd01065">
    <property type="entry name" value="NAD_bind_Shikimate_DH"/>
    <property type="match status" value="1"/>
</dbReference>
<reference evidence="28 29" key="1">
    <citation type="submission" date="2016-04" db="EMBL/GenBank/DDBJ databases">
        <title>Evolutionary innovation and constraint leading to complex multicellularity in the Ascomycota.</title>
        <authorList>
            <person name="Cisse O."/>
            <person name="Nguyen A."/>
            <person name="Hewitt D.A."/>
            <person name="Jedd G."/>
            <person name="Stajich J.E."/>
        </authorList>
    </citation>
    <scope>NUCLEOTIDE SEQUENCE [LARGE SCALE GENOMIC DNA]</scope>
    <source>
        <strain evidence="28 29">DAH-3</strain>
    </source>
</reference>
<dbReference type="NCBIfam" id="TIGR01357">
    <property type="entry name" value="aroB"/>
    <property type="match status" value="1"/>
</dbReference>
<evidence type="ECO:0000256" key="22">
    <source>
        <dbReference type="PIRNR" id="PIRNR000514"/>
    </source>
</evidence>
<comment type="similarity">
    <text evidence="21 22">In the 2nd section; belongs to the EPSP synthase family.</text>
</comment>
<dbReference type="PROSITE" id="PS00885">
    <property type="entry name" value="EPSP_SYNTHASE_2"/>
    <property type="match status" value="1"/>
</dbReference>
<dbReference type="NCBIfam" id="TIGR01356">
    <property type="entry name" value="aroA"/>
    <property type="match status" value="1"/>
</dbReference>
<comment type="caution">
    <text evidence="28">The sequence shown here is derived from an EMBL/GenBank/DDBJ whole genome shotgun (WGS) entry which is preliminary data.</text>
</comment>
<evidence type="ECO:0000256" key="15">
    <source>
        <dbReference type="ARBA" id="ARBA00023141"/>
    </source>
</evidence>
<dbReference type="PROSITE" id="PS01128">
    <property type="entry name" value="SHIKIMATE_KINASE"/>
    <property type="match status" value="1"/>
</dbReference>
<feature type="binding site" evidence="21">
    <location>
        <begin position="160"/>
        <end position="162"/>
    </location>
    <ligand>
        <name>NAD(+)</name>
        <dbReference type="ChEBI" id="CHEBI:57540"/>
    </ligand>
</feature>
<feature type="domain" description="3-dehydroquinate synthase C-terminal" evidence="27">
    <location>
        <begin position="237"/>
        <end position="391"/>
    </location>
</feature>
<dbReference type="Pfam" id="PF18317">
    <property type="entry name" value="SDH_C"/>
    <property type="match status" value="1"/>
</dbReference>
<feature type="active site" description="Proton acceptor; for 3-dehydroquinate synthase activity" evidence="21">
    <location>
        <position position="293"/>
    </location>
</feature>
<comment type="pathway">
    <text evidence="21 22">Metabolic intermediate biosynthesis; chorismate biosynthesis; chorismate from D-erythrose 4-phosphate and phosphoenolpyruvate: step 4/7.</text>
</comment>
<feature type="binding site" evidence="21">
    <location>
        <position position="320"/>
    </location>
    <ligand>
        <name>Zn(2+)</name>
        <dbReference type="ChEBI" id="CHEBI:29105"/>
        <note>catalytic</note>
    </ligand>
</feature>
<dbReference type="InterPro" id="IPR041121">
    <property type="entry name" value="SDH_C"/>
</dbReference>
<feature type="binding site" evidence="21">
    <location>
        <begin position="240"/>
        <end position="243"/>
    </location>
    <ligand>
        <name>7-phospho-2-dehydro-3-deoxy-D-arabino-heptonate</name>
        <dbReference type="ChEBI" id="CHEBI:58394"/>
    </ligand>
</feature>
<dbReference type="STRING" id="1198029.A0A1U7LT92"/>
<evidence type="ECO:0000256" key="5">
    <source>
        <dbReference type="ARBA" id="ARBA00022490"/>
    </source>
</evidence>
<dbReference type="GO" id="GO:0004765">
    <property type="term" value="F:shikimate kinase activity"/>
    <property type="evidence" value="ECO:0007669"/>
    <property type="project" value="UniProtKB-UniRule"/>
</dbReference>
<feature type="domain" description="3-dehydroquinate synthase N-terminal" evidence="24">
    <location>
        <begin position="123"/>
        <end position="235"/>
    </location>
</feature>
<dbReference type="EC" id="2.5.1.19" evidence="21"/>
<gene>
    <name evidence="28" type="ORF">NEOLI_000647</name>
</gene>
<dbReference type="GO" id="GO:0005524">
    <property type="term" value="F:ATP binding"/>
    <property type="evidence" value="ECO:0007669"/>
    <property type="project" value="UniProtKB-UniRule"/>
</dbReference>
<dbReference type="EMBL" id="LXFE01000322">
    <property type="protein sequence ID" value="OLL25762.1"/>
    <property type="molecule type" value="Genomic_DNA"/>
</dbReference>
<dbReference type="InterPro" id="IPR023193">
    <property type="entry name" value="EPSP_synthase_CS"/>
</dbReference>
<evidence type="ECO:0000256" key="3">
    <source>
        <dbReference type="ARBA" id="ARBA00004842"/>
    </source>
</evidence>
<keyword evidence="6 21" id="KW-0028">Amino-acid biosynthesis</keyword>
<evidence type="ECO:0000313" key="28">
    <source>
        <dbReference type="EMBL" id="OLL25762.1"/>
    </source>
</evidence>
<keyword evidence="13 21" id="KW-0521">NADP</keyword>
<feature type="binding site" evidence="21">
    <location>
        <begin position="129"/>
        <end position="132"/>
    </location>
    <ligand>
        <name>NAD(+)</name>
        <dbReference type="ChEBI" id="CHEBI:57540"/>
    </ligand>
</feature>
<dbReference type="InterPro" id="IPR001986">
    <property type="entry name" value="Enolpyruvate_Tfrase_dom"/>
</dbReference>
<comment type="similarity">
    <text evidence="21">In the N-terminal section; belongs to the sugar phosphate cyclases superfamily. Dehydroquinate synthase family.</text>
</comment>
<dbReference type="GO" id="GO:0005737">
    <property type="term" value="C:cytoplasm"/>
    <property type="evidence" value="ECO:0007669"/>
    <property type="project" value="UniProtKB-SubCell"/>
</dbReference>
<evidence type="ECO:0000256" key="11">
    <source>
        <dbReference type="ARBA" id="ARBA00022833"/>
    </source>
</evidence>
<feature type="active site" description="For EPSP synthase activity" evidence="21">
    <location>
        <position position="861"/>
    </location>
</feature>
<dbReference type="InterPro" id="IPR030960">
    <property type="entry name" value="DHQS/DOIS_N"/>
</dbReference>
<evidence type="ECO:0000256" key="4">
    <source>
        <dbReference type="ARBA" id="ARBA00009948"/>
    </source>
</evidence>
<evidence type="ECO:0000256" key="20">
    <source>
        <dbReference type="ARBA" id="ARBA00054455"/>
    </source>
</evidence>
<dbReference type="FunFam" id="3.65.10.10:FF:000007">
    <property type="entry name" value="Pentafunctional AROM polypeptide"/>
    <property type="match status" value="1"/>
</dbReference>
<comment type="caution">
    <text evidence="21">Lacks conserved residue(s) required for the propagation of feature annotation.</text>
</comment>
<feature type="binding site" evidence="21">
    <location>
        <position position="165"/>
    </location>
    <ligand>
        <name>NAD(+)</name>
        <dbReference type="ChEBI" id="CHEBI:57540"/>
    </ligand>
</feature>
<evidence type="ECO:0000256" key="21">
    <source>
        <dbReference type="HAMAP-Rule" id="MF_03143"/>
    </source>
</evidence>
<feature type="active site" description="Proton acceptor; for 3-dehydroquinate dehydratase activity" evidence="21">
    <location>
        <position position="1215"/>
    </location>
</feature>
<keyword evidence="16 21" id="KW-0456">Lyase</keyword>
<dbReference type="Gene3D" id="3.40.50.1970">
    <property type="match status" value="1"/>
</dbReference>
<comment type="pathway">
    <text evidence="3 21 22">Metabolic intermediate biosynthesis; chorismate biosynthesis; chorismate from D-erythrose 4-phosphate and phosphoenolpyruvate: step 5/7.</text>
</comment>
<dbReference type="Pfam" id="PF24621">
    <property type="entry name" value="DHQS_C"/>
    <property type="match status" value="1"/>
</dbReference>
<dbReference type="InterPro" id="IPR023000">
    <property type="entry name" value="Shikimate_kinase_CS"/>
</dbReference>
<dbReference type="HAMAP" id="MF_03143">
    <property type="entry name" value="Pentafunct_AroM"/>
    <property type="match status" value="1"/>
</dbReference>
<dbReference type="Gene3D" id="1.20.1090.10">
    <property type="entry name" value="Dehydroquinate synthase-like - alpha domain"/>
    <property type="match status" value="1"/>
</dbReference>
<dbReference type="InterPro" id="IPR006264">
    <property type="entry name" value="EPSP_synthase"/>
</dbReference>
<feature type="binding site" evidence="21">
    <location>
        <begin position="92"/>
        <end position="94"/>
    </location>
    <ligand>
        <name>NAD(+)</name>
        <dbReference type="ChEBI" id="CHEBI:57540"/>
    </ligand>
</feature>
<evidence type="ECO:0000256" key="16">
    <source>
        <dbReference type="ARBA" id="ARBA00023239"/>
    </source>
</evidence>
<dbReference type="PANTHER" id="PTHR21090:SF5">
    <property type="entry name" value="PENTAFUNCTIONAL AROM POLYPEPTIDE"/>
    <property type="match status" value="1"/>
</dbReference>
<dbReference type="EC" id="4.2.3.4" evidence="21"/>
<feature type="binding site" evidence="21">
    <location>
        <position position="198"/>
    </location>
    <ligand>
        <name>7-phospho-2-dehydro-3-deoxy-D-arabino-heptonate</name>
        <dbReference type="ChEBI" id="CHEBI:58394"/>
    </ligand>
</feature>
<dbReference type="EC" id="2.7.1.71" evidence="21"/>
<feature type="binding site" evidence="21">
    <location>
        <position position="283"/>
    </location>
    <ligand>
        <name>7-phospho-2-dehydro-3-deoxy-D-arabino-heptonate</name>
        <dbReference type="ChEBI" id="CHEBI:58394"/>
    </ligand>
</feature>
<evidence type="ECO:0000256" key="12">
    <source>
        <dbReference type="ARBA" id="ARBA00022840"/>
    </source>
</evidence>
<dbReference type="GO" id="GO:0003866">
    <property type="term" value="F:3-phosphoshikimate 1-carboxyvinyltransferase activity"/>
    <property type="evidence" value="ECO:0007669"/>
    <property type="project" value="UniProtKB-UniRule"/>
</dbReference>
<comment type="similarity">
    <text evidence="4">Belongs to the EPSP synthase family.</text>
</comment>
<evidence type="ECO:0000256" key="10">
    <source>
        <dbReference type="ARBA" id="ARBA00022777"/>
    </source>
</evidence>
<name>A0A1U7LT92_NEOID</name>
<evidence type="ECO:0000256" key="17">
    <source>
        <dbReference type="ARBA" id="ARBA00023268"/>
    </source>
</evidence>
<evidence type="ECO:0000259" key="27">
    <source>
        <dbReference type="Pfam" id="PF24621"/>
    </source>
</evidence>
<dbReference type="GO" id="GO:0004764">
    <property type="term" value="F:shikimate 3-dehydrogenase (NADP+) activity"/>
    <property type="evidence" value="ECO:0007669"/>
    <property type="project" value="UniProtKB-UniRule"/>
</dbReference>
<feature type="active site" description="Schiff-base intermediate with substrate; for 3-dehydroquinate dehydratase activity" evidence="21">
    <location>
        <position position="1243"/>
    </location>
</feature>
<feature type="domain" description="Shikimate dehydrogenase substrate binding N-terminal" evidence="25">
    <location>
        <begin position="1330"/>
        <end position="1409"/>
    </location>
</feature>
<evidence type="ECO:0000256" key="8">
    <source>
        <dbReference type="ARBA" id="ARBA00022723"/>
    </source>
</evidence>
<evidence type="ECO:0000256" key="1">
    <source>
        <dbReference type="ARBA" id="ARBA00004496"/>
    </source>
</evidence>
<comment type="catalytic activity">
    <reaction evidence="19 21 22">
        <text>shikimate + ATP = 3-phosphoshikimate + ADP + H(+)</text>
        <dbReference type="Rhea" id="RHEA:13121"/>
        <dbReference type="ChEBI" id="CHEBI:15378"/>
        <dbReference type="ChEBI" id="CHEBI:30616"/>
        <dbReference type="ChEBI" id="CHEBI:36208"/>
        <dbReference type="ChEBI" id="CHEBI:145989"/>
        <dbReference type="ChEBI" id="CHEBI:456216"/>
        <dbReference type="EC" id="2.7.1.71"/>
    </reaction>
</comment>
<evidence type="ECO:0000259" key="24">
    <source>
        <dbReference type="Pfam" id="PF01761"/>
    </source>
</evidence>
<dbReference type="InterPro" id="IPR027417">
    <property type="entry name" value="P-loop_NTPase"/>
</dbReference>
<dbReference type="Pfam" id="PF01202">
    <property type="entry name" value="SKI"/>
    <property type="match status" value="1"/>
</dbReference>
<comment type="similarity">
    <text evidence="21 22">In the 3rd section; belongs to the shikimate kinase family.</text>
</comment>
<dbReference type="InterPro" id="IPR010110">
    <property type="entry name" value="Shikimate_DH_AroM-type"/>
</dbReference>
<evidence type="ECO:0000313" key="29">
    <source>
        <dbReference type="Proteomes" id="UP000186594"/>
    </source>
</evidence>
<evidence type="ECO:0000256" key="18">
    <source>
        <dbReference type="ARBA" id="ARBA00044633"/>
    </source>
</evidence>
<dbReference type="Pfam" id="PF01761">
    <property type="entry name" value="DHQ_synthase"/>
    <property type="match status" value="1"/>
</dbReference>
<dbReference type="PANTHER" id="PTHR21090">
    <property type="entry name" value="AROM/DEHYDROQUINATE SYNTHASE"/>
    <property type="match status" value="1"/>
</dbReference>
<comment type="pathway">
    <text evidence="21 22">Metabolic intermediate biosynthesis; chorismate biosynthesis; chorismate from D-erythrose 4-phosphate and phosphoenolpyruvate: step 2/7.</text>
</comment>
<dbReference type="CDD" id="cd00464">
    <property type="entry name" value="SK"/>
    <property type="match status" value="1"/>
</dbReference>
<feature type="binding site" evidence="21">
    <location>
        <position position="304"/>
    </location>
    <ligand>
        <name>Zn(2+)</name>
        <dbReference type="ChEBI" id="CHEBI:29105"/>
        <note>catalytic</note>
    </ligand>
</feature>
<dbReference type="GO" id="GO:0009423">
    <property type="term" value="P:chorismate biosynthetic process"/>
    <property type="evidence" value="ECO:0007669"/>
    <property type="project" value="UniProtKB-UniRule"/>
</dbReference>
<dbReference type="InterPro" id="IPR013792">
    <property type="entry name" value="RNA3'P_cycl/enolpyr_Trfase_a/b"/>
</dbReference>
<dbReference type="OrthoDB" id="197068at2759"/>
<feature type="binding site" evidence="21">
    <location>
        <position position="320"/>
    </location>
    <ligand>
        <name>7-phospho-2-dehydro-3-deoxy-D-arabino-heptonate</name>
        <dbReference type="ChEBI" id="CHEBI:58394"/>
    </ligand>
</feature>
<dbReference type="InterPro" id="IPR001381">
    <property type="entry name" value="DHquinase_I"/>
</dbReference>
<dbReference type="Pfam" id="PF01487">
    <property type="entry name" value="DHquinase_I"/>
    <property type="match status" value="1"/>
</dbReference>
<evidence type="ECO:0000256" key="19">
    <source>
        <dbReference type="ARBA" id="ARBA00048567"/>
    </source>
</evidence>
<comment type="pathway">
    <text evidence="21 22">Metabolic intermediate biosynthesis; chorismate biosynthesis; chorismate from D-erythrose 4-phosphate and phosphoenolpyruvate: step 3/7.</text>
</comment>
<dbReference type="InterPro" id="IPR016037">
    <property type="entry name" value="DHQ_synth_AroB"/>
</dbReference>
<comment type="catalytic activity">
    <reaction evidence="21 22">
        <text>3-dehydroquinate = 3-dehydroshikimate + H2O</text>
        <dbReference type="Rhea" id="RHEA:21096"/>
        <dbReference type="ChEBI" id="CHEBI:15377"/>
        <dbReference type="ChEBI" id="CHEBI:16630"/>
        <dbReference type="ChEBI" id="CHEBI:32364"/>
        <dbReference type="EC" id="4.2.1.10"/>
    </reaction>
</comment>
<feature type="binding site" evidence="21">
    <location>
        <position position="236"/>
    </location>
    <ligand>
        <name>NAD(+)</name>
        <dbReference type="ChEBI" id="CHEBI:57540"/>
    </ligand>
</feature>
<feature type="region of interest" description="Shikimate dehydrogenase" evidence="21">
    <location>
        <begin position="1325"/>
        <end position="1596"/>
    </location>
</feature>
<evidence type="ECO:0000256" key="13">
    <source>
        <dbReference type="ARBA" id="ARBA00022857"/>
    </source>
</evidence>
<keyword evidence="9 21" id="KW-0547">Nucleotide-binding</keyword>
<evidence type="ECO:0000259" key="26">
    <source>
        <dbReference type="Pfam" id="PF18317"/>
    </source>
</evidence>
<feature type="binding site" evidence="21">
    <location>
        <position position="176"/>
    </location>
    <ligand>
        <name>7-phospho-2-dehydro-3-deoxy-D-arabino-heptonate</name>
        <dbReference type="ChEBI" id="CHEBI:58394"/>
    </ligand>
</feature>
<dbReference type="InterPro" id="IPR008289">
    <property type="entry name" value="Pentafunct_AroM"/>
</dbReference>
<dbReference type="Gene3D" id="3.40.50.10860">
    <property type="entry name" value="Leucine Dehydrogenase, chain A, domain 1"/>
    <property type="match status" value="1"/>
</dbReference>
<feature type="active site" description="Proton acceptor; for 3-dehydroquinate synthase activity" evidence="21">
    <location>
        <position position="308"/>
    </location>
</feature>
<comment type="subunit">
    <text evidence="21 22">Homodimer.</text>
</comment>
<feature type="binding site" evidence="21">
    <location>
        <begin position="908"/>
        <end position="915"/>
    </location>
    <ligand>
        <name>ATP</name>
        <dbReference type="ChEBI" id="CHEBI:30616"/>
    </ligand>
</feature>
<protein>
    <recommendedName>
        <fullName evidence="21">Pentafunctional AROM polypeptide</fullName>
    </recommendedName>
    <domain>
        <recommendedName>
            <fullName evidence="21">3-dehydroquinate synthase</fullName>
            <shortName evidence="21">DHQS</shortName>
            <ecNumber evidence="21">4.2.3.4</ecNumber>
        </recommendedName>
    </domain>
    <domain>
        <recommendedName>
            <fullName evidence="21">3-phosphoshikimate 1-carboxyvinyltransferase</fullName>
            <ecNumber evidence="21">2.5.1.19</ecNumber>
        </recommendedName>
        <alternativeName>
            <fullName evidence="21">5-enolpyruvylshikimate-3-phosphate synthase</fullName>
            <shortName evidence="21">EPSP synthase</shortName>
            <shortName evidence="21">EPSPS</shortName>
        </alternativeName>
    </domain>
    <domain>
        <recommendedName>
            <fullName evidence="21">Shikimate kinase</fullName>
            <shortName evidence="21">SK</shortName>
            <ecNumber evidence="21">2.7.1.71</ecNumber>
        </recommendedName>
    </domain>
    <domain>
        <recommendedName>
            <fullName evidence="21">3-dehydroquinate dehydratase</fullName>
            <shortName evidence="21">3-dehydroquinase</shortName>
            <ecNumber evidence="21">4.2.1.10</ecNumber>
        </recommendedName>
    </domain>
    <domain>
        <recommendedName>
            <fullName evidence="21">Shikimate dehydrogenase</fullName>
            <ecNumber evidence="21">1.1.1.25</ecNumber>
        </recommendedName>
    </domain>
</protein>
<dbReference type="Pfam" id="PF00275">
    <property type="entry name" value="EPSP_synthase"/>
    <property type="match status" value="1"/>
</dbReference>
<dbReference type="GO" id="GO:0008652">
    <property type="term" value="P:amino acid biosynthetic process"/>
    <property type="evidence" value="ECO:0007669"/>
    <property type="project" value="UniProtKB-KW"/>
</dbReference>
<dbReference type="InterPro" id="IPR013708">
    <property type="entry name" value="Shikimate_DH-bd_N"/>
</dbReference>
<keyword evidence="11 21" id="KW-0862">Zinc</keyword>
<evidence type="ECO:0000259" key="25">
    <source>
        <dbReference type="Pfam" id="PF08501"/>
    </source>
</evidence>
<comment type="catalytic activity">
    <reaction evidence="21 22">
        <text>7-phospho-2-dehydro-3-deoxy-D-arabino-heptonate = 3-dehydroquinate + phosphate</text>
        <dbReference type="Rhea" id="RHEA:21968"/>
        <dbReference type="ChEBI" id="CHEBI:32364"/>
        <dbReference type="ChEBI" id="CHEBI:43474"/>
        <dbReference type="ChEBI" id="CHEBI:58394"/>
        <dbReference type="EC" id="4.2.3.4"/>
    </reaction>
</comment>
<dbReference type="InterPro" id="IPR056179">
    <property type="entry name" value="DHQS_C"/>
</dbReference>
<feature type="binding site" evidence="21">
    <location>
        <position position="208"/>
    </location>
    <ligand>
        <name>7-phospho-2-dehydro-3-deoxy-D-arabino-heptonate</name>
        <dbReference type="ChEBI" id="CHEBI:58394"/>
    </ligand>
</feature>
<comment type="catalytic activity">
    <reaction evidence="21 22">
        <text>shikimate + NADP(+) = 3-dehydroshikimate + NADPH + H(+)</text>
        <dbReference type="Rhea" id="RHEA:17737"/>
        <dbReference type="ChEBI" id="CHEBI:15378"/>
        <dbReference type="ChEBI" id="CHEBI:16630"/>
        <dbReference type="ChEBI" id="CHEBI:36208"/>
        <dbReference type="ChEBI" id="CHEBI:57783"/>
        <dbReference type="ChEBI" id="CHEBI:58349"/>
        <dbReference type="EC" id="1.1.1.25"/>
    </reaction>
</comment>
<keyword evidence="14 21" id="KW-0560">Oxidoreductase</keyword>
<dbReference type="FunFam" id="3.40.50.1970:FF:000007">
    <property type="entry name" value="Pentafunctional AROM polypeptide"/>
    <property type="match status" value="1"/>
</dbReference>
<dbReference type="InterPro" id="IPR031322">
    <property type="entry name" value="Shikimate/glucono_kinase"/>
</dbReference>
<dbReference type="Gene3D" id="3.65.10.10">
    <property type="entry name" value="Enolpyruvate transferase domain"/>
    <property type="match status" value="2"/>
</dbReference>
<dbReference type="SUPFAM" id="SSF56796">
    <property type="entry name" value="Dehydroquinate synthase-like"/>
    <property type="match status" value="1"/>
</dbReference>
<dbReference type="CDD" id="cd00502">
    <property type="entry name" value="DHQase_I"/>
    <property type="match status" value="1"/>
</dbReference>
<feature type="binding site" evidence="21">
    <location>
        <begin position="297"/>
        <end position="301"/>
    </location>
    <ligand>
        <name>7-phospho-2-dehydro-3-deoxy-D-arabino-heptonate</name>
        <dbReference type="ChEBI" id="CHEBI:58394"/>
    </ligand>
</feature>
<feature type="domain" description="SDH C-terminal" evidence="26">
    <location>
        <begin position="1565"/>
        <end position="1595"/>
    </location>
</feature>
<evidence type="ECO:0000256" key="6">
    <source>
        <dbReference type="ARBA" id="ARBA00022605"/>
    </source>
</evidence>
<evidence type="ECO:0000256" key="2">
    <source>
        <dbReference type="ARBA" id="ARBA00004811"/>
    </source>
</evidence>
<dbReference type="GO" id="GO:0003856">
    <property type="term" value="F:3-dehydroquinate synthase activity"/>
    <property type="evidence" value="ECO:0007669"/>
    <property type="project" value="UniProtKB-UniRule"/>
</dbReference>
<dbReference type="GO" id="GO:0009073">
    <property type="term" value="P:aromatic amino acid family biosynthetic process"/>
    <property type="evidence" value="ECO:0007669"/>
    <property type="project" value="UniProtKB-UniRule"/>
</dbReference>
<dbReference type="EC" id="1.1.1.25" evidence="21"/>
<feature type="binding site" evidence="21">
    <location>
        <position position="192"/>
    </location>
    <ligand>
        <name>7-phospho-2-dehydro-3-deoxy-D-arabino-heptonate</name>
        <dbReference type="ChEBI" id="CHEBI:58394"/>
    </ligand>
</feature>
<dbReference type="CDD" id="cd08195">
    <property type="entry name" value="DHQS"/>
    <property type="match status" value="1"/>
</dbReference>
<dbReference type="NCBIfam" id="TIGR01809">
    <property type="entry name" value="Shik-DH-AROM"/>
    <property type="match status" value="1"/>
</dbReference>
<comment type="similarity">
    <text evidence="21 22">In the 4th section; belongs to the type-I 3-dehydroquinase family.</text>
</comment>
<dbReference type="NCBIfam" id="TIGR01093">
    <property type="entry name" value="aroD"/>
    <property type="match status" value="1"/>
</dbReference>
<dbReference type="SUPFAM" id="SSF52540">
    <property type="entry name" value="P-loop containing nucleoside triphosphate hydrolases"/>
    <property type="match status" value="1"/>
</dbReference>